<feature type="transmembrane region" description="Helical" evidence="2">
    <location>
        <begin position="80"/>
        <end position="99"/>
    </location>
</feature>
<organism evidence="3 4">
    <name type="scientific">Prymnesium parvum</name>
    <name type="common">Toxic golden alga</name>
    <dbReference type="NCBI Taxonomy" id="97485"/>
    <lineage>
        <taxon>Eukaryota</taxon>
        <taxon>Haptista</taxon>
        <taxon>Haptophyta</taxon>
        <taxon>Prymnesiophyceae</taxon>
        <taxon>Prymnesiales</taxon>
        <taxon>Prymnesiaceae</taxon>
        <taxon>Prymnesium</taxon>
    </lineage>
</organism>
<dbReference type="EMBL" id="JBGBPQ010000025">
    <property type="protein sequence ID" value="KAL1499417.1"/>
    <property type="molecule type" value="Genomic_DNA"/>
</dbReference>
<evidence type="ECO:0000256" key="2">
    <source>
        <dbReference type="SAM" id="Phobius"/>
    </source>
</evidence>
<feature type="compositionally biased region" description="Basic and acidic residues" evidence="1">
    <location>
        <begin position="43"/>
        <end position="56"/>
    </location>
</feature>
<keyword evidence="2" id="KW-1133">Transmembrane helix</keyword>
<dbReference type="AlphaFoldDB" id="A0AB34IIR1"/>
<feature type="region of interest" description="Disordered" evidence="1">
    <location>
        <begin position="1"/>
        <end position="66"/>
    </location>
</feature>
<feature type="region of interest" description="Disordered" evidence="1">
    <location>
        <begin position="118"/>
        <end position="142"/>
    </location>
</feature>
<proteinExistence type="predicted"/>
<evidence type="ECO:0000313" key="4">
    <source>
        <dbReference type="Proteomes" id="UP001515480"/>
    </source>
</evidence>
<gene>
    <name evidence="3" type="ORF">AB1Y20_011622</name>
</gene>
<sequence length="281" mass="30856">MPRATKGSRGKARRQKVPCSAEEADEEEQKGNLSSLPRRPRKHLQEKELRVRELRSAPEQSDEGCGGRWRCCCRCCRSTIVVLLLLFVVGGVLFSAFFLEVELEALEAVVPSARYLRRPPPPSPHPPPPPPPHLGPLPLTPEPPPLQAPVEKGCPPSCGGYSCDDKRCSYCTACLSCSTCTWAEYSGAGKEWKNIGTSTSTMFKNGCYTLDAAKSILEANDGHWPGVDDYKSDDLPGRMSFYPTVCFTLPEGMPCYEQSGEYGEPFSQSTPGCPGFRPDLH</sequence>
<keyword evidence="2" id="KW-0472">Membrane</keyword>
<reference evidence="3 4" key="1">
    <citation type="journal article" date="2024" name="Science">
        <title>Giant polyketide synthase enzymes in the biosynthesis of giant marine polyether toxins.</title>
        <authorList>
            <person name="Fallon T.R."/>
            <person name="Shende V.V."/>
            <person name="Wierzbicki I.H."/>
            <person name="Pendleton A.L."/>
            <person name="Watervoot N.F."/>
            <person name="Auber R.P."/>
            <person name="Gonzalez D.J."/>
            <person name="Wisecaver J.H."/>
            <person name="Moore B.S."/>
        </authorList>
    </citation>
    <scope>NUCLEOTIDE SEQUENCE [LARGE SCALE GENOMIC DNA]</scope>
    <source>
        <strain evidence="3 4">12B1</strain>
    </source>
</reference>
<evidence type="ECO:0000313" key="3">
    <source>
        <dbReference type="EMBL" id="KAL1499417.1"/>
    </source>
</evidence>
<name>A0AB34IIR1_PRYPA</name>
<dbReference type="Proteomes" id="UP001515480">
    <property type="component" value="Unassembled WGS sequence"/>
</dbReference>
<comment type="caution">
    <text evidence="3">The sequence shown here is derived from an EMBL/GenBank/DDBJ whole genome shotgun (WGS) entry which is preliminary data.</text>
</comment>
<protein>
    <submittedName>
        <fullName evidence="3">Uncharacterized protein</fullName>
    </submittedName>
</protein>
<evidence type="ECO:0000256" key="1">
    <source>
        <dbReference type="SAM" id="MobiDB-lite"/>
    </source>
</evidence>
<keyword evidence="2" id="KW-0812">Transmembrane</keyword>
<keyword evidence="4" id="KW-1185">Reference proteome</keyword>
<feature type="region of interest" description="Disordered" evidence="1">
    <location>
        <begin position="261"/>
        <end position="281"/>
    </location>
</feature>
<feature type="compositionally biased region" description="Basic residues" evidence="1">
    <location>
        <begin position="1"/>
        <end position="16"/>
    </location>
</feature>
<accession>A0AB34IIR1</accession>